<organism evidence="1 2">
    <name type="scientific">Paraflavisolibacter caeni</name>
    <dbReference type="NCBI Taxonomy" id="2982496"/>
    <lineage>
        <taxon>Bacteria</taxon>
        <taxon>Pseudomonadati</taxon>
        <taxon>Bacteroidota</taxon>
        <taxon>Chitinophagia</taxon>
        <taxon>Chitinophagales</taxon>
        <taxon>Chitinophagaceae</taxon>
        <taxon>Paraflavisolibacter</taxon>
    </lineage>
</organism>
<protein>
    <submittedName>
        <fullName evidence="1">Uncharacterized protein</fullName>
    </submittedName>
</protein>
<comment type="caution">
    <text evidence="1">The sequence shown here is derived from an EMBL/GenBank/DDBJ whole genome shotgun (WGS) entry which is preliminary data.</text>
</comment>
<evidence type="ECO:0000313" key="2">
    <source>
        <dbReference type="Proteomes" id="UP001155483"/>
    </source>
</evidence>
<gene>
    <name evidence="1" type="ORF">OCK74_06445</name>
</gene>
<sequence>MRQTLITILIILYSVVSPQLFAQTHWRTFDHKNGYTIQLPSYFSTGLLVAGGTLQWYDNTKDKEIEITVETFGNSSLGNLMGEFDSEQSTFTKVSYRVLKPSWYVISGESEQGISYMKTILKNGVLYHLRITYPPTQKLLMDTWIPKIAASFK</sequence>
<accession>A0A9X2XW40</accession>
<dbReference type="Proteomes" id="UP001155483">
    <property type="component" value="Unassembled WGS sequence"/>
</dbReference>
<dbReference type="AlphaFoldDB" id="A0A9X2XW40"/>
<keyword evidence="2" id="KW-1185">Reference proteome</keyword>
<evidence type="ECO:0000313" key="1">
    <source>
        <dbReference type="EMBL" id="MCU7548748.1"/>
    </source>
</evidence>
<dbReference type="EMBL" id="JAOTIF010000002">
    <property type="protein sequence ID" value="MCU7548748.1"/>
    <property type="molecule type" value="Genomic_DNA"/>
</dbReference>
<proteinExistence type="predicted"/>
<reference evidence="1" key="1">
    <citation type="submission" date="2022-09" db="EMBL/GenBank/DDBJ databases">
        <authorList>
            <person name="Yuan C."/>
            <person name="Ke Z."/>
        </authorList>
    </citation>
    <scope>NUCLEOTIDE SEQUENCE</scope>
    <source>
        <strain evidence="1">LB-8</strain>
    </source>
</reference>
<name>A0A9X2XW40_9BACT</name>
<dbReference type="RefSeq" id="WP_279296191.1">
    <property type="nucleotide sequence ID" value="NZ_JAOTIF010000002.1"/>
</dbReference>
<reference evidence="1" key="2">
    <citation type="submission" date="2023-04" db="EMBL/GenBank/DDBJ databases">
        <title>Paracnuella aquatica gen. nov., sp. nov., a member of the family Chitinophagaceae isolated from a hot spring.</title>
        <authorList>
            <person name="Wang C."/>
        </authorList>
    </citation>
    <scope>NUCLEOTIDE SEQUENCE</scope>
    <source>
        <strain evidence="1">LB-8</strain>
    </source>
</reference>